<proteinExistence type="predicted"/>
<dbReference type="Proteomes" id="UP000789920">
    <property type="component" value="Unassembled WGS sequence"/>
</dbReference>
<protein>
    <submittedName>
        <fullName evidence="1">30525_t:CDS:1</fullName>
    </submittedName>
</protein>
<evidence type="ECO:0000313" key="2">
    <source>
        <dbReference type="Proteomes" id="UP000789920"/>
    </source>
</evidence>
<accession>A0ACA9SBF0</accession>
<feature type="non-terminal residue" evidence="1">
    <location>
        <position position="1"/>
    </location>
</feature>
<name>A0ACA9SBF0_9GLOM</name>
<evidence type="ECO:0000313" key="1">
    <source>
        <dbReference type="EMBL" id="CAG8830984.1"/>
    </source>
</evidence>
<sequence>GKTLTVEQLQYVKDTINRGFGAVVYYYNSATNQVKQAVYLDIRS</sequence>
<dbReference type="EMBL" id="CAJVQC010100317">
    <property type="protein sequence ID" value="CAG8830984.1"/>
    <property type="molecule type" value="Genomic_DNA"/>
</dbReference>
<comment type="caution">
    <text evidence="1">The sequence shown here is derived from an EMBL/GenBank/DDBJ whole genome shotgun (WGS) entry which is preliminary data.</text>
</comment>
<gene>
    <name evidence="1" type="ORF">RPERSI_LOCUS27985</name>
</gene>
<organism evidence="1 2">
    <name type="scientific">Racocetra persica</name>
    <dbReference type="NCBI Taxonomy" id="160502"/>
    <lineage>
        <taxon>Eukaryota</taxon>
        <taxon>Fungi</taxon>
        <taxon>Fungi incertae sedis</taxon>
        <taxon>Mucoromycota</taxon>
        <taxon>Glomeromycotina</taxon>
        <taxon>Glomeromycetes</taxon>
        <taxon>Diversisporales</taxon>
        <taxon>Gigasporaceae</taxon>
        <taxon>Racocetra</taxon>
    </lineage>
</organism>
<keyword evidence="2" id="KW-1185">Reference proteome</keyword>
<reference evidence="1" key="1">
    <citation type="submission" date="2021-06" db="EMBL/GenBank/DDBJ databases">
        <authorList>
            <person name="Kallberg Y."/>
            <person name="Tangrot J."/>
            <person name="Rosling A."/>
        </authorList>
    </citation>
    <scope>NUCLEOTIDE SEQUENCE</scope>
    <source>
        <strain evidence="1">MA461A</strain>
    </source>
</reference>